<evidence type="ECO:0000256" key="4">
    <source>
        <dbReference type="ARBA" id="ARBA00022679"/>
    </source>
</evidence>
<dbReference type="SUPFAM" id="SSF53448">
    <property type="entry name" value="Nucleotide-diphospho-sugar transferases"/>
    <property type="match status" value="1"/>
</dbReference>
<gene>
    <name evidence="7" type="ORF">METZ01_LOCUS405292</name>
</gene>
<accession>A0A382W2U2</accession>
<name>A0A382W2U2_9ZZZZ</name>
<sequence length="216" mass="23856">MTGEHAVAVIVAAGKGSRMGENRNKLLLPLGTSTILETSLEPFLKHSRIRKIYLAASLQDLQLIKKMIPEEVFLVEGGKRRQDSVHNALVEVMKEKNIPDAVLIHDGARPFCSSNLIDRILDATHRHDAAIPVLPINDTVRRITEEKTNVVDRRGLYSVQTPQGFRPELIYAASSKAKAKNTEVTDDASLLENTPQRVASVEGEVHNIKITTPADL</sequence>
<organism evidence="7">
    <name type="scientific">marine metagenome</name>
    <dbReference type="NCBI Taxonomy" id="408172"/>
    <lineage>
        <taxon>unclassified sequences</taxon>
        <taxon>metagenomes</taxon>
        <taxon>ecological metagenomes</taxon>
    </lineage>
</organism>
<evidence type="ECO:0000256" key="1">
    <source>
        <dbReference type="ARBA" id="ARBA00004787"/>
    </source>
</evidence>
<dbReference type="InterPro" id="IPR001228">
    <property type="entry name" value="IspD"/>
</dbReference>
<keyword evidence="5" id="KW-0548">Nucleotidyltransferase</keyword>
<comment type="similarity">
    <text evidence="2">Belongs to the IspD/TarI cytidylyltransferase family. IspD subfamily.</text>
</comment>
<reference evidence="7" key="1">
    <citation type="submission" date="2018-05" db="EMBL/GenBank/DDBJ databases">
        <authorList>
            <person name="Lanie J.A."/>
            <person name="Ng W.-L."/>
            <person name="Kazmierczak K.M."/>
            <person name="Andrzejewski T.M."/>
            <person name="Davidsen T.M."/>
            <person name="Wayne K.J."/>
            <person name="Tettelin H."/>
            <person name="Glass J.I."/>
            <person name="Rusch D."/>
            <person name="Podicherti R."/>
            <person name="Tsui H.-C.T."/>
            <person name="Winkler M.E."/>
        </authorList>
    </citation>
    <scope>NUCLEOTIDE SEQUENCE</scope>
</reference>
<feature type="non-terminal residue" evidence="7">
    <location>
        <position position="216"/>
    </location>
</feature>
<evidence type="ECO:0000256" key="3">
    <source>
        <dbReference type="ARBA" id="ARBA00012526"/>
    </source>
</evidence>
<dbReference type="CDD" id="cd02516">
    <property type="entry name" value="CDP-ME_synthetase"/>
    <property type="match status" value="1"/>
</dbReference>
<keyword evidence="6" id="KW-0414">Isoprene biosynthesis</keyword>
<dbReference type="GO" id="GO:0050518">
    <property type="term" value="F:2-C-methyl-D-erythritol 4-phosphate cytidylyltransferase activity"/>
    <property type="evidence" value="ECO:0007669"/>
    <property type="project" value="UniProtKB-EC"/>
</dbReference>
<dbReference type="InterPro" id="IPR050088">
    <property type="entry name" value="IspD/TarI_cytidylyltransf_bact"/>
</dbReference>
<evidence type="ECO:0000256" key="2">
    <source>
        <dbReference type="ARBA" id="ARBA00009789"/>
    </source>
</evidence>
<dbReference type="AlphaFoldDB" id="A0A382W2U2"/>
<dbReference type="FunFam" id="3.90.550.10:FF:000003">
    <property type="entry name" value="2-C-methyl-D-erythritol 4-phosphate cytidylyltransferase"/>
    <property type="match status" value="1"/>
</dbReference>
<dbReference type="InterPro" id="IPR018294">
    <property type="entry name" value="ISPD_synthase_CS"/>
</dbReference>
<dbReference type="PANTHER" id="PTHR32125:SF4">
    <property type="entry name" value="2-C-METHYL-D-ERYTHRITOL 4-PHOSPHATE CYTIDYLYLTRANSFERASE, CHLOROPLASTIC"/>
    <property type="match status" value="1"/>
</dbReference>
<dbReference type="EMBL" id="UINC01156173">
    <property type="protein sequence ID" value="SVD52438.1"/>
    <property type="molecule type" value="Genomic_DNA"/>
</dbReference>
<dbReference type="Pfam" id="PF01128">
    <property type="entry name" value="IspD"/>
    <property type="match status" value="1"/>
</dbReference>
<dbReference type="EC" id="2.7.7.60" evidence="3"/>
<proteinExistence type="inferred from homology"/>
<dbReference type="Gene3D" id="3.90.550.10">
    <property type="entry name" value="Spore Coat Polysaccharide Biosynthesis Protein SpsA, Chain A"/>
    <property type="match status" value="1"/>
</dbReference>
<keyword evidence="4" id="KW-0808">Transferase</keyword>
<evidence type="ECO:0000313" key="7">
    <source>
        <dbReference type="EMBL" id="SVD52438.1"/>
    </source>
</evidence>
<dbReference type="GO" id="GO:0019288">
    <property type="term" value="P:isopentenyl diphosphate biosynthetic process, methylerythritol 4-phosphate pathway"/>
    <property type="evidence" value="ECO:0007669"/>
    <property type="project" value="UniProtKB-UniPathway"/>
</dbReference>
<evidence type="ECO:0000256" key="5">
    <source>
        <dbReference type="ARBA" id="ARBA00022695"/>
    </source>
</evidence>
<protein>
    <recommendedName>
        <fullName evidence="3">2-C-methyl-D-erythritol 4-phosphate cytidylyltransferase</fullName>
        <ecNumber evidence="3">2.7.7.60</ecNumber>
    </recommendedName>
</protein>
<comment type="pathway">
    <text evidence="1">Isoprenoid biosynthesis; isopentenyl diphosphate biosynthesis via DXP pathway; isopentenyl diphosphate from 1-deoxy-D-xylulose 5-phosphate: step 2/6.</text>
</comment>
<dbReference type="PANTHER" id="PTHR32125">
    <property type="entry name" value="2-C-METHYL-D-ERYTHRITOL 4-PHOSPHATE CYTIDYLYLTRANSFERASE, CHLOROPLASTIC"/>
    <property type="match status" value="1"/>
</dbReference>
<evidence type="ECO:0000256" key="6">
    <source>
        <dbReference type="ARBA" id="ARBA00023229"/>
    </source>
</evidence>
<dbReference type="NCBIfam" id="TIGR00453">
    <property type="entry name" value="ispD"/>
    <property type="match status" value="1"/>
</dbReference>
<dbReference type="UniPathway" id="UPA00056">
    <property type="reaction ID" value="UER00093"/>
</dbReference>
<dbReference type="PROSITE" id="PS01295">
    <property type="entry name" value="ISPD"/>
    <property type="match status" value="1"/>
</dbReference>
<dbReference type="InterPro" id="IPR034683">
    <property type="entry name" value="IspD/TarI"/>
</dbReference>
<dbReference type="InterPro" id="IPR029044">
    <property type="entry name" value="Nucleotide-diphossugar_trans"/>
</dbReference>